<name>A0ABS2A4Y3_9ACTN</name>
<accession>A0ABS2A4Y3</accession>
<keyword evidence="1" id="KW-0175">Coiled coil</keyword>
<feature type="compositionally biased region" description="Low complexity" evidence="2">
    <location>
        <begin position="462"/>
        <end position="472"/>
    </location>
</feature>
<dbReference type="Proteomes" id="UP000632138">
    <property type="component" value="Unassembled WGS sequence"/>
</dbReference>
<organism evidence="4 5">
    <name type="scientific">Paractinoplanes ovalisporus</name>
    <dbReference type="NCBI Taxonomy" id="2810368"/>
    <lineage>
        <taxon>Bacteria</taxon>
        <taxon>Bacillati</taxon>
        <taxon>Actinomycetota</taxon>
        <taxon>Actinomycetes</taxon>
        <taxon>Micromonosporales</taxon>
        <taxon>Micromonosporaceae</taxon>
        <taxon>Paractinoplanes</taxon>
    </lineage>
</organism>
<evidence type="ECO:0000313" key="5">
    <source>
        <dbReference type="Proteomes" id="UP000632138"/>
    </source>
</evidence>
<evidence type="ECO:0000256" key="1">
    <source>
        <dbReference type="SAM" id="Coils"/>
    </source>
</evidence>
<protein>
    <recommendedName>
        <fullName evidence="6">Methyl-accepting transducer domain-containing protein</fullName>
    </recommendedName>
</protein>
<sequence length="1234" mass="128085">MKVSLSVRARVVALASLVALIGGAAVNVPAAAAAPERAPRSLVGLLRTEGTPLPPVPPLVTESWNGTTGIDATAERWRKAVADVAELSPEPEVRAAALAALSTGDPAAIFRFANVEKRQLEAAIDARKRQQAADNLVTIRAMAGTGGTHFNAEVQRVLAGTDTDRELFLAYGADVARQRDEKLAADARERAAQLRERLRVFAAAAPAESHVKAAAEQALAGDDAAIAAFWNTGYLAAAKADAAEREQYLKDLEARNKAAEELSDLAQRARRASEARTRLLRAHGDGVEALQRAANDMAGSANSARHAERVLARAGTAASKSAELNLAKSQTANFVNGARLAAEQARTAAAIATSAADELIATGLDYGAEWSLIAQGMSEASAAALGAATTAQHAIDATIATNNAQGAQAQAEAHAKQAEQWRKHAQEHAAAAARLATAAAKQAAAAKTAAQRTKKAREEAQAAEAKAWAAAERTNRHRETAEARAAEAKQARQVAEAERANAARFRAEAEQHAATARTARGNAEAQAAAANRARGSAEGAERNAKAARDRSWNQERIAASARDEAIAAERAEQAAKARARALKAVAASAAGQADSAEAQRYADEADAQAGAAGTAARNARSAANTATGAAANSRAAAHQAQQAANRAWAAARQAEAAARAADAAADRAEATAQQTHSHRMRADAKAAVATTNEIRAAEAATAAVNLAGQAADEAVQSLWSANRTRDEAQAATTEAVAAAAQADIAIAAASAASSSSAGIAEPHNTAIGMVTPFTGADIDADFVALVAQLAQTIGEEQAEAARARAAEAVRAAELAEAAAQRANDQVKPAYTAAAQAARSAAQAAQSAAEAKQSAAQAAVDGAAARTAAASAARADAQARADALAARQAANEAANDAAIAGRSAAAAQNDANAADSAATRAESDAAAARGAADRAESDAAAARTAADNAQDHADSAAEAASRALQHATEAQQAAERAEAAERQRQQDQASNAGAPAPGEEDDLLKYLTPEQRAEYEKAKQEAGQSILDFLKAEGLDFLIGLIVPEDLMECVKTPNFEACFWTIIELVPWGKLKKIGNVWDLYKKWEKFADKVRNGRKKRDDIADDARRSRDACKIKPPVPGNGRVAALADPDPFPCDDVDAAGWPVPNMDNCKACAKKIKELIGGETFRLSDSMGAPKLGPSKHDPTGRWDEHFVVIKDGVVYDGFTGPKGMPLKQYRAQWTYGEYLDFKPVDLD</sequence>
<dbReference type="RefSeq" id="WP_203374760.1">
    <property type="nucleotide sequence ID" value="NZ_JAENHP010000001.1"/>
</dbReference>
<feature type="compositionally biased region" description="Basic and acidic residues" evidence="2">
    <location>
        <begin position="974"/>
        <end position="984"/>
    </location>
</feature>
<feature type="signal peptide" evidence="3">
    <location>
        <begin position="1"/>
        <end position="24"/>
    </location>
</feature>
<feature type="chain" id="PRO_5046896765" description="Methyl-accepting transducer domain-containing protein" evidence="3">
    <location>
        <begin position="25"/>
        <end position="1234"/>
    </location>
</feature>
<evidence type="ECO:0000256" key="3">
    <source>
        <dbReference type="SAM" id="SignalP"/>
    </source>
</evidence>
<feature type="compositionally biased region" description="Basic and acidic residues" evidence="2">
    <location>
        <begin position="539"/>
        <end position="553"/>
    </location>
</feature>
<feature type="coiled-coil region" evidence="1">
    <location>
        <begin position="235"/>
        <end position="275"/>
    </location>
</feature>
<feature type="compositionally biased region" description="Basic and acidic residues" evidence="2">
    <location>
        <begin position="473"/>
        <end position="511"/>
    </location>
</feature>
<feature type="coiled-coil region" evidence="1">
    <location>
        <begin position="786"/>
        <end position="825"/>
    </location>
</feature>
<feature type="compositionally biased region" description="Low complexity" evidence="2">
    <location>
        <begin position="955"/>
        <end position="973"/>
    </location>
</feature>
<feature type="compositionally biased region" description="Low complexity" evidence="2">
    <location>
        <begin position="937"/>
        <end position="947"/>
    </location>
</feature>
<proteinExistence type="predicted"/>
<dbReference type="EMBL" id="JAENHP010000001">
    <property type="protein sequence ID" value="MBM2614910.1"/>
    <property type="molecule type" value="Genomic_DNA"/>
</dbReference>
<evidence type="ECO:0000256" key="2">
    <source>
        <dbReference type="SAM" id="MobiDB-lite"/>
    </source>
</evidence>
<feature type="region of interest" description="Disordered" evidence="2">
    <location>
        <begin position="446"/>
        <end position="556"/>
    </location>
</feature>
<evidence type="ECO:0000313" key="4">
    <source>
        <dbReference type="EMBL" id="MBM2614910.1"/>
    </source>
</evidence>
<keyword evidence="5" id="KW-1185">Reference proteome</keyword>
<feature type="region of interest" description="Disordered" evidence="2">
    <location>
        <begin position="923"/>
        <end position="1000"/>
    </location>
</feature>
<evidence type="ECO:0008006" key="6">
    <source>
        <dbReference type="Google" id="ProtNLM"/>
    </source>
</evidence>
<reference evidence="4 5" key="1">
    <citation type="submission" date="2021-01" db="EMBL/GenBank/DDBJ databases">
        <title>Actinoplanes sp. nov. LDG1-06 isolated from lichen.</title>
        <authorList>
            <person name="Saeng-In P."/>
            <person name="Phongsopitanun W."/>
            <person name="Kanchanasin P."/>
            <person name="Yuki M."/>
            <person name="Kudo T."/>
            <person name="Ohkuma M."/>
            <person name="Tanasupawat S."/>
        </authorList>
    </citation>
    <scope>NUCLEOTIDE SEQUENCE [LARGE SCALE GENOMIC DNA]</scope>
    <source>
        <strain evidence="4 5">LDG1-06</strain>
    </source>
</reference>
<feature type="compositionally biased region" description="Low complexity" evidence="2">
    <location>
        <begin position="516"/>
        <end position="538"/>
    </location>
</feature>
<comment type="caution">
    <text evidence="4">The sequence shown here is derived from an EMBL/GenBank/DDBJ whole genome shotgun (WGS) entry which is preliminary data.</text>
</comment>
<gene>
    <name evidence="4" type="ORF">JIG36_04975</name>
</gene>
<keyword evidence="3" id="KW-0732">Signal</keyword>
<feature type="region of interest" description="Disordered" evidence="2">
    <location>
        <begin position="662"/>
        <end position="683"/>
    </location>
</feature>
<feature type="coiled-coil region" evidence="1">
    <location>
        <begin position="177"/>
        <end position="204"/>
    </location>
</feature>